<evidence type="ECO:0000313" key="1">
    <source>
        <dbReference type="EMBL" id="MFG1707390.1"/>
    </source>
</evidence>
<dbReference type="EMBL" id="JBICRM010000020">
    <property type="protein sequence ID" value="MFG1707390.1"/>
    <property type="molecule type" value="Genomic_DNA"/>
</dbReference>
<dbReference type="Proteomes" id="UP001603978">
    <property type="component" value="Unassembled WGS sequence"/>
</dbReference>
<accession>A0ABW7AJ48</accession>
<protein>
    <submittedName>
        <fullName evidence="1">Uncharacterized protein</fullName>
    </submittedName>
</protein>
<evidence type="ECO:0000313" key="2">
    <source>
        <dbReference type="Proteomes" id="UP001603978"/>
    </source>
</evidence>
<dbReference type="RefSeq" id="WP_393171033.1">
    <property type="nucleotide sequence ID" value="NZ_JBICRM010000020.1"/>
</dbReference>
<keyword evidence="2" id="KW-1185">Reference proteome</keyword>
<gene>
    <name evidence="1" type="ORF">ACFLIM_29740</name>
</gene>
<sequence length="72" mass="7679">MFYELYRVAGESGDLDWAERPASGIMTSGVPDRPVPGLWDTACQCCGCQCCGVAGLVELFAGLWAATGRQAY</sequence>
<name>A0ABW7AJ48_9ACTN</name>
<reference evidence="1 2" key="1">
    <citation type="submission" date="2024-10" db="EMBL/GenBank/DDBJ databases">
        <authorList>
            <person name="Topkara A.R."/>
            <person name="Saygin H."/>
        </authorList>
    </citation>
    <scope>NUCLEOTIDE SEQUENCE [LARGE SCALE GENOMIC DNA]</scope>
    <source>
        <strain evidence="1 2">M3C6</strain>
    </source>
</reference>
<proteinExistence type="predicted"/>
<comment type="caution">
    <text evidence="1">The sequence shown here is derived from an EMBL/GenBank/DDBJ whole genome shotgun (WGS) entry which is preliminary data.</text>
</comment>
<organism evidence="1 2">
    <name type="scientific">Nonomuraea marmarensis</name>
    <dbReference type="NCBI Taxonomy" id="3351344"/>
    <lineage>
        <taxon>Bacteria</taxon>
        <taxon>Bacillati</taxon>
        <taxon>Actinomycetota</taxon>
        <taxon>Actinomycetes</taxon>
        <taxon>Streptosporangiales</taxon>
        <taxon>Streptosporangiaceae</taxon>
        <taxon>Nonomuraea</taxon>
    </lineage>
</organism>